<comment type="subcellular location">
    <subcellularLocation>
        <location evidence="1">Cytoplasm</location>
    </subcellularLocation>
</comment>
<keyword evidence="10" id="KW-1185">Reference proteome</keyword>
<evidence type="ECO:0000256" key="2">
    <source>
        <dbReference type="ARBA" id="ARBA00006016"/>
    </source>
</evidence>
<dbReference type="EMBL" id="LN733661">
    <property type="protein sequence ID" value="CEP17246.1"/>
    <property type="molecule type" value="Genomic_DNA"/>
</dbReference>
<dbReference type="GO" id="GO:0045901">
    <property type="term" value="P:positive regulation of translational elongation"/>
    <property type="evidence" value="ECO:0007669"/>
    <property type="project" value="InterPro"/>
</dbReference>
<dbReference type="SUPFAM" id="SSF50104">
    <property type="entry name" value="Translation proteins SH3-like domain"/>
    <property type="match status" value="1"/>
</dbReference>
<dbReference type="STRING" id="35722.A0A0B7NFF3"/>
<evidence type="ECO:0000313" key="9">
    <source>
        <dbReference type="EMBL" id="CEP17246.1"/>
    </source>
</evidence>
<evidence type="ECO:0000256" key="5">
    <source>
        <dbReference type="ARBA" id="ARBA00022884"/>
    </source>
</evidence>
<dbReference type="FunFam" id="2.40.50.140:FF:000034">
    <property type="entry name" value="Eukaryotic translation initiation factor 5A"/>
    <property type="match status" value="1"/>
</dbReference>
<keyword evidence="6" id="KW-0648">Protein biosynthesis</keyword>
<dbReference type="GO" id="GO:0045905">
    <property type="term" value="P:positive regulation of translational termination"/>
    <property type="evidence" value="ECO:0007669"/>
    <property type="project" value="InterPro"/>
</dbReference>
<dbReference type="GO" id="GO:0043022">
    <property type="term" value="F:ribosome binding"/>
    <property type="evidence" value="ECO:0007669"/>
    <property type="project" value="InterPro"/>
</dbReference>
<keyword evidence="3" id="KW-0963">Cytoplasm</keyword>
<sequence length="408" mass="45607">MVTLRSRGGLGIMDIFAQQHALIYRWLDPILFERDNAPAVSQYVRLHLLNHMNTTFLDIGLLFPAARSLTQVCTPINTATIIFRTMDAIPRSFSPADRNPIECLLLPIAAIIESTTDYKLSTKLKSATVGDIYELQATGFFLTPIPTNRLPRSLKVVARKLHTALNRATCHLHPFFRACLERTSLSLYSQDDRPQIQALLNFASFRRGLQIQQSDPDFAANKGRTRSFRQMIMETTKRRVLSTQGITTSSMNDDYENSNFETADAGASATYPMQCSALRKNGHVVIKSRPCKIVEMSTSKTGKHGHAKVHLVGIDIFTGKKYEDLSPSTHNMDVPNVARKDYALINIDDGFLNLMEQDGSTKDDVRLPEGELGEKIEEEFEDGNELIISVVSAMGEEHALAYKEAPKA</sequence>
<dbReference type="CDD" id="cd04468">
    <property type="entry name" value="S1_eIF5A"/>
    <property type="match status" value="1"/>
</dbReference>
<evidence type="ECO:0000313" key="10">
    <source>
        <dbReference type="Proteomes" id="UP000054107"/>
    </source>
</evidence>
<reference evidence="9 10" key="1">
    <citation type="submission" date="2014-09" db="EMBL/GenBank/DDBJ databases">
        <authorList>
            <person name="Ellenberger Sabrina"/>
        </authorList>
    </citation>
    <scope>NUCLEOTIDE SEQUENCE [LARGE SCALE GENOMIC DNA]</scope>
    <source>
        <strain evidence="9 10">CBS 412.66</strain>
    </source>
</reference>
<protein>
    <recommendedName>
        <fullName evidence="8">Translation initiation factor 5A C-terminal domain-containing protein</fullName>
    </recommendedName>
</protein>
<dbReference type="InterPro" id="IPR048670">
    <property type="entry name" value="IF5A-like_N"/>
</dbReference>
<dbReference type="Proteomes" id="UP000054107">
    <property type="component" value="Unassembled WGS sequence"/>
</dbReference>
<dbReference type="InterPro" id="IPR012340">
    <property type="entry name" value="NA-bd_OB-fold"/>
</dbReference>
<dbReference type="Gene3D" id="2.40.50.140">
    <property type="entry name" value="Nucleic acid-binding proteins"/>
    <property type="match status" value="1"/>
</dbReference>
<dbReference type="GO" id="GO:0005737">
    <property type="term" value="C:cytoplasm"/>
    <property type="evidence" value="ECO:0007669"/>
    <property type="project" value="UniProtKB-SubCell"/>
</dbReference>
<organism evidence="9 10">
    <name type="scientific">Parasitella parasitica</name>
    <dbReference type="NCBI Taxonomy" id="35722"/>
    <lineage>
        <taxon>Eukaryota</taxon>
        <taxon>Fungi</taxon>
        <taxon>Fungi incertae sedis</taxon>
        <taxon>Mucoromycota</taxon>
        <taxon>Mucoromycotina</taxon>
        <taxon>Mucoromycetes</taxon>
        <taxon>Mucorales</taxon>
        <taxon>Mucorineae</taxon>
        <taxon>Mucoraceae</taxon>
        <taxon>Parasitella</taxon>
    </lineage>
</organism>
<evidence type="ECO:0000256" key="7">
    <source>
        <dbReference type="ARBA" id="ARBA00023071"/>
    </source>
</evidence>
<evidence type="ECO:0000256" key="6">
    <source>
        <dbReference type="ARBA" id="ARBA00022917"/>
    </source>
</evidence>
<dbReference type="InterPro" id="IPR001884">
    <property type="entry name" value="IF5A-like"/>
</dbReference>
<evidence type="ECO:0000256" key="3">
    <source>
        <dbReference type="ARBA" id="ARBA00022490"/>
    </source>
</evidence>
<evidence type="ECO:0000256" key="4">
    <source>
        <dbReference type="ARBA" id="ARBA00022768"/>
    </source>
</evidence>
<name>A0A0B7NFF3_9FUNG</name>
<feature type="domain" description="Translation initiation factor 5A C-terminal" evidence="8">
    <location>
        <begin position="336"/>
        <end position="403"/>
    </location>
</feature>
<dbReference type="Pfam" id="PF01287">
    <property type="entry name" value="eIF-5a"/>
    <property type="match status" value="1"/>
</dbReference>
<dbReference type="FunFam" id="2.30.30.30:FF:000007">
    <property type="entry name" value="Eukaryotic translation initiation factor 5A"/>
    <property type="match status" value="1"/>
</dbReference>
<dbReference type="InterPro" id="IPR008991">
    <property type="entry name" value="Translation_prot_SH3-like_sf"/>
</dbReference>
<dbReference type="Gene3D" id="2.30.30.30">
    <property type="match status" value="1"/>
</dbReference>
<dbReference type="SMART" id="SM01376">
    <property type="entry name" value="eIF-5a"/>
    <property type="match status" value="1"/>
</dbReference>
<dbReference type="GO" id="GO:0003723">
    <property type="term" value="F:RNA binding"/>
    <property type="evidence" value="ECO:0007669"/>
    <property type="project" value="UniProtKB-KW"/>
</dbReference>
<keyword evidence="4" id="KW-0251">Elongation factor</keyword>
<dbReference type="InterPro" id="IPR020189">
    <property type="entry name" value="IF5A_C"/>
</dbReference>
<comment type="similarity">
    <text evidence="2">Belongs to the eIF-5A family.</text>
</comment>
<dbReference type="GO" id="GO:0003746">
    <property type="term" value="F:translation elongation factor activity"/>
    <property type="evidence" value="ECO:0007669"/>
    <property type="project" value="UniProtKB-KW"/>
</dbReference>
<evidence type="ECO:0000256" key="1">
    <source>
        <dbReference type="ARBA" id="ARBA00004496"/>
    </source>
</evidence>
<gene>
    <name evidence="9" type="primary">PARPA_11542.1 scaffold 44469</name>
</gene>
<evidence type="ECO:0000259" key="8">
    <source>
        <dbReference type="SMART" id="SM01376"/>
    </source>
</evidence>
<dbReference type="PANTHER" id="PTHR11673">
    <property type="entry name" value="TRANSLATION INITIATION FACTOR 5A FAMILY MEMBER"/>
    <property type="match status" value="1"/>
</dbReference>
<keyword evidence="5" id="KW-0694">RNA-binding</keyword>
<dbReference type="PROSITE" id="PS00302">
    <property type="entry name" value="IF5A_HYPUSINE"/>
    <property type="match status" value="1"/>
</dbReference>
<dbReference type="Pfam" id="PF21485">
    <property type="entry name" value="IF5A-like_N"/>
    <property type="match status" value="1"/>
</dbReference>
<dbReference type="InterPro" id="IPR014722">
    <property type="entry name" value="Rib_uL2_dom2"/>
</dbReference>
<proteinExistence type="inferred from homology"/>
<dbReference type="AlphaFoldDB" id="A0A0B7NFF3"/>
<accession>A0A0B7NFF3</accession>
<keyword evidence="7" id="KW-0385">Hypusine</keyword>
<dbReference type="SUPFAM" id="SSF50249">
    <property type="entry name" value="Nucleic acid-binding proteins"/>
    <property type="match status" value="1"/>
</dbReference>
<dbReference type="InterPro" id="IPR019769">
    <property type="entry name" value="Trans_elong_IF5A_hypusine_site"/>
</dbReference>
<dbReference type="GO" id="GO:0006452">
    <property type="term" value="P:translational frameshifting"/>
    <property type="evidence" value="ECO:0007669"/>
    <property type="project" value="UniProtKB-ARBA"/>
</dbReference>
<dbReference type="NCBIfam" id="TIGR00037">
    <property type="entry name" value="eIF_5A"/>
    <property type="match status" value="1"/>
</dbReference>
<dbReference type="OrthoDB" id="9975114at2759"/>